<dbReference type="Proteomes" id="UP000747542">
    <property type="component" value="Unassembled WGS sequence"/>
</dbReference>
<accession>A0A8J5N9L3</accession>
<evidence type="ECO:0000313" key="2">
    <source>
        <dbReference type="Proteomes" id="UP000747542"/>
    </source>
</evidence>
<dbReference type="EMBL" id="JAHLQT010006108">
    <property type="protein sequence ID" value="KAG7175374.1"/>
    <property type="molecule type" value="Genomic_DNA"/>
</dbReference>
<name>A0A8J5N9L3_HOMAM</name>
<reference evidence="1" key="1">
    <citation type="journal article" date="2021" name="Sci. Adv.">
        <title>The American lobster genome reveals insights on longevity, neural, and immune adaptations.</title>
        <authorList>
            <person name="Polinski J.M."/>
            <person name="Zimin A.V."/>
            <person name="Clark K.F."/>
            <person name="Kohn A.B."/>
            <person name="Sadowski N."/>
            <person name="Timp W."/>
            <person name="Ptitsyn A."/>
            <person name="Khanna P."/>
            <person name="Romanova D.Y."/>
            <person name="Williams P."/>
            <person name="Greenwood S.J."/>
            <person name="Moroz L.L."/>
            <person name="Walt D.R."/>
            <person name="Bodnar A.G."/>
        </authorList>
    </citation>
    <scope>NUCLEOTIDE SEQUENCE</scope>
    <source>
        <strain evidence="1">GMGI-L3</strain>
    </source>
</reference>
<keyword evidence="2" id="KW-1185">Reference proteome</keyword>
<gene>
    <name evidence="1" type="ORF">Hamer_G001445</name>
</gene>
<protein>
    <submittedName>
        <fullName evidence="1">Uncharacterized protein</fullName>
    </submittedName>
</protein>
<dbReference type="SUPFAM" id="SSF56112">
    <property type="entry name" value="Protein kinase-like (PK-like)"/>
    <property type="match status" value="1"/>
</dbReference>
<proteinExistence type="predicted"/>
<sequence>MHNHEQYWLAPELVRAGKCSEASEVYSMGSLAKQILPPDSKYPWELHNWVYESQHYHPYHRPTLQEGIEACRDALVALQD</sequence>
<evidence type="ECO:0000313" key="1">
    <source>
        <dbReference type="EMBL" id="KAG7175374.1"/>
    </source>
</evidence>
<dbReference type="InterPro" id="IPR011009">
    <property type="entry name" value="Kinase-like_dom_sf"/>
</dbReference>
<dbReference type="AlphaFoldDB" id="A0A8J5N9L3"/>
<comment type="caution">
    <text evidence="1">The sequence shown here is derived from an EMBL/GenBank/DDBJ whole genome shotgun (WGS) entry which is preliminary data.</text>
</comment>
<dbReference type="Gene3D" id="1.10.510.10">
    <property type="entry name" value="Transferase(Phosphotransferase) domain 1"/>
    <property type="match status" value="1"/>
</dbReference>
<organism evidence="1 2">
    <name type="scientific">Homarus americanus</name>
    <name type="common">American lobster</name>
    <dbReference type="NCBI Taxonomy" id="6706"/>
    <lineage>
        <taxon>Eukaryota</taxon>
        <taxon>Metazoa</taxon>
        <taxon>Ecdysozoa</taxon>
        <taxon>Arthropoda</taxon>
        <taxon>Crustacea</taxon>
        <taxon>Multicrustacea</taxon>
        <taxon>Malacostraca</taxon>
        <taxon>Eumalacostraca</taxon>
        <taxon>Eucarida</taxon>
        <taxon>Decapoda</taxon>
        <taxon>Pleocyemata</taxon>
        <taxon>Astacidea</taxon>
        <taxon>Nephropoidea</taxon>
        <taxon>Nephropidae</taxon>
        <taxon>Homarus</taxon>
    </lineage>
</organism>